<proteinExistence type="predicted"/>
<feature type="repeat" description="ANK" evidence="3">
    <location>
        <begin position="105"/>
        <end position="137"/>
    </location>
</feature>
<evidence type="ECO:0000313" key="5">
    <source>
        <dbReference type="Proteomes" id="UP000887540"/>
    </source>
</evidence>
<dbReference type="InterPro" id="IPR002110">
    <property type="entry name" value="Ankyrin_rpt"/>
</dbReference>
<evidence type="ECO:0000256" key="2">
    <source>
        <dbReference type="ARBA" id="ARBA00023043"/>
    </source>
</evidence>
<dbReference type="InterPro" id="IPR036770">
    <property type="entry name" value="Ankyrin_rpt-contain_sf"/>
</dbReference>
<keyword evidence="5" id="KW-1185">Reference proteome</keyword>
<dbReference type="SMART" id="SM00248">
    <property type="entry name" value="ANK"/>
    <property type="match status" value="6"/>
</dbReference>
<dbReference type="Pfam" id="PF00023">
    <property type="entry name" value="Ank"/>
    <property type="match status" value="1"/>
</dbReference>
<dbReference type="Proteomes" id="UP000887540">
    <property type="component" value="Unplaced"/>
</dbReference>
<dbReference type="PANTHER" id="PTHR24198">
    <property type="entry name" value="ANKYRIN REPEAT AND PROTEIN KINASE DOMAIN-CONTAINING PROTEIN"/>
    <property type="match status" value="1"/>
</dbReference>
<dbReference type="SUPFAM" id="SSF48403">
    <property type="entry name" value="Ankyrin repeat"/>
    <property type="match status" value="1"/>
</dbReference>
<name>A0A914DX04_9BILA</name>
<dbReference type="PANTHER" id="PTHR24198:SF165">
    <property type="entry name" value="ANKYRIN REPEAT-CONTAINING PROTEIN-RELATED"/>
    <property type="match status" value="1"/>
</dbReference>
<dbReference type="WBParaSite" id="ACRNAN_scaffold4363.g26317.t1">
    <property type="protein sequence ID" value="ACRNAN_scaffold4363.g26317.t1"/>
    <property type="gene ID" value="ACRNAN_scaffold4363.g26317"/>
</dbReference>
<feature type="repeat" description="ANK" evidence="3">
    <location>
        <begin position="138"/>
        <end position="172"/>
    </location>
</feature>
<reference evidence="6" key="1">
    <citation type="submission" date="2022-11" db="UniProtKB">
        <authorList>
            <consortium name="WormBaseParasite"/>
        </authorList>
    </citation>
    <scope>IDENTIFICATION</scope>
</reference>
<protein>
    <submittedName>
        <fullName evidence="6">Uncharacterized protein</fullName>
    </submittedName>
</protein>
<evidence type="ECO:0000256" key="1">
    <source>
        <dbReference type="ARBA" id="ARBA00022737"/>
    </source>
</evidence>
<dbReference type="AlphaFoldDB" id="A0A914DX04"/>
<keyword evidence="2 3" id="KW-0040">ANK repeat</keyword>
<sequence>MALDNLYVAIRASRSDLVYHILKANSNLNLNSNLLRNSALSLAIRQQDINIVSILLERGCDVNKLSMHESDRLESPLITATRLGNLAIVRLLLAYNANPNIADIDNRTPLLFATREKHTKICAALIESGANLNIADKTGMTPLHFCCKYPGGRLEIAHMLVEHGANVNLPDFKGRLCLDYAEHSGSQFLIYLLLEAGSSISRDMRNRIRLYERARRRQSQANVTNDSATTSGVSSASDYSSETDNNDDINSLETGGNQASKLGFLITVRRTVPTLKSIMKRNIRRQLQLRGNIEIRKLHTSIWPKIDELESLPEMARDLLKRMP</sequence>
<dbReference type="PROSITE" id="PS50088">
    <property type="entry name" value="ANK_REPEAT"/>
    <property type="match status" value="4"/>
</dbReference>
<evidence type="ECO:0000256" key="3">
    <source>
        <dbReference type="PROSITE-ProRule" id="PRU00023"/>
    </source>
</evidence>
<feature type="repeat" description="ANK" evidence="3">
    <location>
        <begin position="72"/>
        <end position="104"/>
    </location>
</feature>
<accession>A0A914DX04</accession>
<keyword evidence="1" id="KW-0677">Repeat</keyword>
<organism evidence="5 6">
    <name type="scientific">Acrobeloides nanus</name>
    <dbReference type="NCBI Taxonomy" id="290746"/>
    <lineage>
        <taxon>Eukaryota</taxon>
        <taxon>Metazoa</taxon>
        <taxon>Ecdysozoa</taxon>
        <taxon>Nematoda</taxon>
        <taxon>Chromadorea</taxon>
        <taxon>Rhabditida</taxon>
        <taxon>Tylenchina</taxon>
        <taxon>Cephalobomorpha</taxon>
        <taxon>Cephaloboidea</taxon>
        <taxon>Cephalobidae</taxon>
        <taxon>Acrobeloides</taxon>
    </lineage>
</organism>
<dbReference type="Pfam" id="PF12796">
    <property type="entry name" value="Ank_2"/>
    <property type="match status" value="1"/>
</dbReference>
<feature type="repeat" description="ANK" evidence="3">
    <location>
        <begin position="35"/>
        <end position="67"/>
    </location>
</feature>
<feature type="compositionally biased region" description="Polar residues" evidence="4">
    <location>
        <begin position="219"/>
        <end position="253"/>
    </location>
</feature>
<evidence type="ECO:0000313" key="6">
    <source>
        <dbReference type="WBParaSite" id="ACRNAN_scaffold4363.g26317.t1"/>
    </source>
</evidence>
<dbReference type="Gene3D" id="1.25.40.20">
    <property type="entry name" value="Ankyrin repeat-containing domain"/>
    <property type="match status" value="1"/>
</dbReference>
<dbReference type="PROSITE" id="PS50297">
    <property type="entry name" value="ANK_REP_REGION"/>
    <property type="match status" value="4"/>
</dbReference>
<feature type="region of interest" description="Disordered" evidence="4">
    <location>
        <begin position="215"/>
        <end position="253"/>
    </location>
</feature>
<evidence type="ECO:0000256" key="4">
    <source>
        <dbReference type="SAM" id="MobiDB-lite"/>
    </source>
</evidence>